<feature type="domain" description="DUF2345" evidence="5">
    <location>
        <begin position="599"/>
        <end position="744"/>
    </location>
</feature>
<evidence type="ECO:0000256" key="2">
    <source>
        <dbReference type="SAM" id="Coils"/>
    </source>
</evidence>
<dbReference type="NCBIfam" id="TIGR03361">
    <property type="entry name" value="VI_Rhs_Vgr"/>
    <property type="match status" value="1"/>
</dbReference>
<dbReference type="SUPFAM" id="SSF69255">
    <property type="entry name" value="gp5 N-terminal domain-like"/>
    <property type="match status" value="1"/>
</dbReference>
<sequence length="766" mass="85396">MLFDHNHNKLTIRGLEFEPDVLAFKGHEYLSQPFRYDIQFTSTNHGITPEAVLMQDASFSLCAPPEQGMAVMTPQRTLHGVITAFKCLSTSRDETHYEVRLEPRLALFSRSHQSAIFQDMSVSQITEKILRERHGLRGQDFVFKLNNEYPRREQVMQYGENDLTFLSRLLAETGIWFRFAADSRLKIEVIEFYDDQQGYEQGITLPLRHPSGMYDGTVEAAWALNSSHSVVENTVTTRDYNYRDAQRDMDSSMDVTAGDKTTRGEAYHYADNFREAGSPQTIESGGFYARIRHERYLNGQTRLGGTSNSVTLMPGQALKVIGGEAPDMFAHGVVITAIHTRAARDRSYTLEFEAIPCSERYCFRAPSPEKPVMAGTLPARVTSTQPGDLYGHIDKDGRYRVNLLFDRDTWPAGYESLWVRQARQYAGDTYGFHLPLLAGTEVAIAFENGDPDRPYIAHALHDSAHPDHVTIRNDKRNVLRTPTNNKFRLDDTRGQEHIKLSTEYGGKSQLNLGHIVDSGKQKRGEGFELRTDKWGTIRGGQGLFISADMQAKAQGLQLEMKAALETLQQAQGLAQSLSEAVKTANAELAQVAAQKSLMEGSLKDLQQAALLLSAPAGIAQVSPESIQISTGKNFMQTSAENSDFSVFKKFTVAAGEIISLFAKTLGIKIFANKGKVEIQAQDDNMELTAMKDMKIQSKDGEVYISTAKKITLACDKTALIIERSGVTIKTLGDVNVKSATFNRQIPQPYNYTPPELPPGATCKERT</sequence>
<dbReference type="SUPFAM" id="SSF69279">
    <property type="entry name" value="Phage tail proteins"/>
    <property type="match status" value="2"/>
</dbReference>
<dbReference type="Pfam" id="PF10106">
    <property type="entry name" value="DUF2345"/>
    <property type="match status" value="1"/>
</dbReference>
<dbReference type="InterPro" id="IPR017847">
    <property type="entry name" value="T6SS_RhsGE_Vgr_subset"/>
</dbReference>
<dbReference type="Gene3D" id="2.30.110.50">
    <property type="match status" value="2"/>
</dbReference>
<comment type="caution">
    <text evidence="7">The sequence shown here is derived from an EMBL/GenBank/DDBJ whole genome shotgun (WGS) entry which is preliminary data.</text>
</comment>
<comment type="similarity">
    <text evidence="1">Belongs to the VgrG protein family.</text>
</comment>
<dbReference type="Proteomes" id="UP000729009">
    <property type="component" value="Unassembled WGS sequence"/>
</dbReference>
<feature type="domain" description="Putative type VI secretion system Rhs element associated Vgr" evidence="6">
    <location>
        <begin position="480"/>
        <end position="580"/>
    </location>
</feature>
<dbReference type="Pfam" id="PF04717">
    <property type="entry name" value="Phage_base_V"/>
    <property type="match status" value="1"/>
</dbReference>
<dbReference type="InterPro" id="IPR028244">
    <property type="entry name" value="T6SS_Rhs_Vgr_dom"/>
</dbReference>
<protein>
    <submittedName>
        <fullName evidence="7">Type VI secretion system tip protein VgrG</fullName>
    </submittedName>
</protein>
<dbReference type="AlphaFoldDB" id="A0ABD6M9X2"/>
<dbReference type="InterPro" id="IPR006533">
    <property type="entry name" value="T6SS_Vgr_RhsGE"/>
</dbReference>
<dbReference type="Pfam" id="PF05954">
    <property type="entry name" value="Phage_GPD"/>
    <property type="match status" value="1"/>
</dbReference>
<evidence type="ECO:0000259" key="5">
    <source>
        <dbReference type="Pfam" id="PF10106"/>
    </source>
</evidence>
<feature type="region of interest" description="Disordered" evidence="3">
    <location>
        <begin position="747"/>
        <end position="766"/>
    </location>
</feature>
<gene>
    <name evidence="7" type="primary">vgrG</name>
    <name evidence="7" type="ORF">FCH32_22880</name>
</gene>
<reference evidence="7 8" key="1">
    <citation type="submission" date="2019-05" db="EMBL/GenBank/DDBJ databases">
        <title>Draft genomes of bacterial isolates retrieved from different Forrest soils.</title>
        <authorList>
            <person name="Soares-Castro P."/>
            <person name="Santos P.M."/>
        </authorList>
    </citation>
    <scope>NUCLEOTIDE SEQUENCE [LARGE SCALE GENOMIC DNA]</scope>
    <source>
        <strain evidence="7 8">UMG736</strain>
    </source>
</reference>
<feature type="domain" description="Gp5/Type VI secretion system Vgr protein OB-fold" evidence="4">
    <location>
        <begin position="394"/>
        <end position="460"/>
    </location>
</feature>
<dbReference type="RefSeq" id="WP_174361570.1">
    <property type="nucleotide sequence ID" value="NZ_SUQN01000014.1"/>
</dbReference>
<evidence type="ECO:0000259" key="4">
    <source>
        <dbReference type="Pfam" id="PF04717"/>
    </source>
</evidence>
<dbReference type="InterPro" id="IPR006531">
    <property type="entry name" value="Gp5/Vgr_OB"/>
</dbReference>
<keyword evidence="2" id="KW-0175">Coiled coil</keyword>
<dbReference type="Pfam" id="PF13296">
    <property type="entry name" value="T6SS_Vgr"/>
    <property type="match status" value="1"/>
</dbReference>
<evidence type="ECO:0000313" key="7">
    <source>
        <dbReference type="EMBL" id="NTZ53109.1"/>
    </source>
</evidence>
<accession>A0ABD6M9X2</accession>
<feature type="coiled-coil region" evidence="2">
    <location>
        <begin position="553"/>
        <end position="594"/>
    </location>
</feature>
<dbReference type="EMBL" id="SUQN01000014">
    <property type="protein sequence ID" value="NTZ53109.1"/>
    <property type="molecule type" value="Genomic_DNA"/>
</dbReference>
<evidence type="ECO:0000313" key="8">
    <source>
        <dbReference type="Proteomes" id="UP000729009"/>
    </source>
</evidence>
<evidence type="ECO:0000256" key="1">
    <source>
        <dbReference type="ARBA" id="ARBA00005558"/>
    </source>
</evidence>
<keyword evidence="8" id="KW-1185">Reference proteome</keyword>
<dbReference type="NCBIfam" id="TIGR01646">
    <property type="entry name" value="vgr_GE"/>
    <property type="match status" value="1"/>
</dbReference>
<evidence type="ECO:0000259" key="6">
    <source>
        <dbReference type="Pfam" id="PF13296"/>
    </source>
</evidence>
<dbReference type="Gene3D" id="2.40.50.230">
    <property type="entry name" value="Gp5 N-terminal domain"/>
    <property type="match status" value="1"/>
</dbReference>
<evidence type="ECO:0000256" key="3">
    <source>
        <dbReference type="SAM" id="MobiDB-lite"/>
    </source>
</evidence>
<organism evidence="7 8">
    <name type="scientific">Citrobacter gillenii</name>
    <dbReference type="NCBI Taxonomy" id="67828"/>
    <lineage>
        <taxon>Bacteria</taxon>
        <taxon>Pseudomonadati</taxon>
        <taxon>Pseudomonadota</taxon>
        <taxon>Gammaproteobacteria</taxon>
        <taxon>Enterobacterales</taxon>
        <taxon>Enterobacteriaceae</taxon>
        <taxon>Citrobacter</taxon>
        <taxon>Citrobacter freundii complex</taxon>
    </lineage>
</organism>
<proteinExistence type="inferred from homology"/>
<dbReference type="InterPro" id="IPR037026">
    <property type="entry name" value="Vgr_OB-fold_dom_sf"/>
</dbReference>
<name>A0ABD6M9X2_9ENTR</name>
<dbReference type="InterPro" id="IPR018769">
    <property type="entry name" value="VgrG2_DUF2345"/>
</dbReference>